<dbReference type="InterPro" id="IPR050528">
    <property type="entry name" value="L-type_Lectin-RKs"/>
</dbReference>
<keyword evidence="13 18" id="KW-0472">Membrane</keyword>
<feature type="domain" description="Protein kinase" evidence="20">
    <location>
        <begin position="329"/>
        <end position="609"/>
    </location>
</feature>
<keyword evidence="8" id="KW-0430">Lectin</keyword>
<dbReference type="Pfam" id="PF00069">
    <property type="entry name" value="Pkinase"/>
    <property type="match status" value="1"/>
</dbReference>
<dbReference type="InterPro" id="IPR008271">
    <property type="entry name" value="Ser/Thr_kinase_AS"/>
</dbReference>
<evidence type="ECO:0000256" key="9">
    <source>
        <dbReference type="ARBA" id="ARBA00022741"/>
    </source>
</evidence>
<dbReference type="FunFam" id="3.30.200.20:FF:000168">
    <property type="entry name" value="L-type lectin-domain containing receptor kinase IX.1"/>
    <property type="match status" value="1"/>
</dbReference>
<dbReference type="SUPFAM" id="SSF49899">
    <property type="entry name" value="Concanavalin A-like lectins/glucanases"/>
    <property type="match status" value="1"/>
</dbReference>
<dbReference type="GO" id="GO:0004672">
    <property type="term" value="F:protein kinase activity"/>
    <property type="evidence" value="ECO:0007669"/>
    <property type="project" value="InterPro"/>
</dbReference>
<keyword evidence="9 16" id="KW-0547">Nucleotide-binding</keyword>
<evidence type="ECO:0000256" key="2">
    <source>
        <dbReference type="ARBA" id="ARBA00008536"/>
    </source>
</evidence>
<evidence type="ECO:0000256" key="13">
    <source>
        <dbReference type="ARBA" id="ARBA00023136"/>
    </source>
</evidence>
<keyword evidence="15" id="KW-0325">Glycoprotein</keyword>
<evidence type="ECO:0000256" key="7">
    <source>
        <dbReference type="ARBA" id="ARBA00022729"/>
    </source>
</evidence>
<comment type="subcellular location">
    <subcellularLocation>
        <location evidence="1">Cell membrane</location>
        <topology evidence="1">Single-pass type I membrane protein</topology>
    </subcellularLocation>
</comment>
<dbReference type="SUPFAM" id="SSF56112">
    <property type="entry name" value="Protein kinase-like (PK-like)"/>
    <property type="match status" value="1"/>
</dbReference>
<keyword evidence="7 19" id="KW-0732">Signal</keyword>
<evidence type="ECO:0000256" key="1">
    <source>
        <dbReference type="ARBA" id="ARBA00004251"/>
    </source>
</evidence>
<dbReference type="Gene3D" id="2.60.120.200">
    <property type="match status" value="1"/>
</dbReference>
<keyword evidence="5" id="KW-0808">Transferase</keyword>
<dbReference type="PROSITE" id="PS00107">
    <property type="entry name" value="PROTEIN_KINASE_ATP"/>
    <property type="match status" value="1"/>
</dbReference>
<evidence type="ECO:0000256" key="17">
    <source>
        <dbReference type="SAM" id="MobiDB-lite"/>
    </source>
</evidence>
<dbReference type="SMART" id="SM00220">
    <property type="entry name" value="S_TKc"/>
    <property type="match status" value="1"/>
</dbReference>
<evidence type="ECO:0000256" key="18">
    <source>
        <dbReference type="SAM" id="Phobius"/>
    </source>
</evidence>
<organism evidence="21">
    <name type="scientific">Saccharum hybrid cultivar R570</name>
    <dbReference type="NCBI Taxonomy" id="131158"/>
    <lineage>
        <taxon>Eukaryota</taxon>
        <taxon>Viridiplantae</taxon>
        <taxon>Streptophyta</taxon>
        <taxon>Embryophyta</taxon>
        <taxon>Tracheophyta</taxon>
        <taxon>Spermatophyta</taxon>
        <taxon>Magnoliopsida</taxon>
        <taxon>Liliopsida</taxon>
        <taxon>Poales</taxon>
        <taxon>Poaceae</taxon>
        <taxon>PACMAD clade</taxon>
        <taxon>Panicoideae</taxon>
        <taxon>Andropogonodae</taxon>
        <taxon>Andropogoneae</taxon>
        <taxon>Saccharinae</taxon>
        <taxon>Saccharum</taxon>
        <taxon>Saccharum officinarum species complex</taxon>
    </lineage>
</organism>
<evidence type="ECO:0000256" key="8">
    <source>
        <dbReference type="ARBA" id="ARBA00022734"/>
    </source>
</evidence>
<dbReference type="PROSITE" id="PS00108">
    <property type="entry name" value="PROTEIN_KINASE_ST"/>
    <property type="match status" value="1"/>
</dbReference>
<dbReference type="Gene3D" id="1.10.510.10">
    <property type="entry name" value="Transferase(Phosphotransferase) domain 1"/>
    <property type="match status" value="1"/>
</dbReference>
<dbReference type="GO" id="GO:0002229">
    <property type="term" value="P:defense response to oomycetes"/>
    <property type="evidence" value="ECO:0007669"/>
    <property type="project" value="UniProtKB-ARBA"/>
</dbReference>
<dbReference type="FunFam" id="1.10.510.10:FF:000240">
    <property type="entry name" value="Lectin-domain containing receptor kinase A4.3"/>
    <property type="match status" value="1"/>
</dbReference>
<dbReference type="PANTHER" id="PTHR27007">
    <property type="match status" value="1"/>
</dbReference>
<accession>A0A059Q2Y2</accession>
<dbReference type="InterPro" id="IPR017441">
    <property type="entry name" value="Protein_kinase_ATP_BS"/>
</dbReference>
<sequence>MGSKSPPLLLSLAYLLCVCVAHVTSLSFDYNFSIPGVLNGANIKNMSDATPGSDRIDLTNDTIWSTGRVAYGQPCCALQADGMAFYVGPWPPKLPGDSKGGFLGLFNNPNNTANTVFLPTVAVEFDAFRNQDWDPSNTVNHLGVDVNSIKSRATRALPDGSFNGTMSAWVRYDADMSTLSVTLRFDDQPELGLYNVSAIVDFKDAGLPPDAAVGFSGATGDFIERHQILSWSFESALTSVFNETENKSTKTKNISLIAGLVSTGIAVLLIVAGCLGYHGYLKWQSVKQIQEAPEGTTIPLHEDMDDEFEKGTGPRRFTYSQLSQATHGFSDDEKLGEGGFGSVYRGYLQDQGLHVAIKRVSKTSRQGRKEYISEVTIIGRLRHRNLVQLVGWCHEADELLLVYELMTNGSLDDHLYSTSDILTWPVRYNIILGMGSALLYLHQEWEQCVVHRDIKPSNVMLDSSFNAKLGDFGLARLVNHSHAAHTTMLAGTKGYIDPECVVTCRTSAQSDVYSFGVVLLEIACGRKPVVPQEDEDKVLLMHWVWDMYGRGELLDAADARLHDAGEFDVLEMERTLVVGLWCMHPDSASRPSIRQAMNVLQFEVPLPELPLEMPVATYGPPNISRGYRSSTTSSSVRENTPAGHSSTSDWTAHSSGGSSVKSDDTQGTRTFVTSNTRNTARGSVQEPTSSPSRISDRSSTRSSGGTLGQD</sequence>
<comment type="similarity">
    <text evidence="3">In the C-terminal section; belongs to the protein kinase superfamily. Ser/Thr protein kinase family.</text>
</comment>
<gene>
    <name evidence="21" type="ORF">SHCRBa_265_I24_R_60</name>
</gene>
<evidence type="ECO:0000313" key="21">
    <source>
        <dbReference type="EMBL" id="AGT16631.1"/>
    </source>
</evidence>
<feature type="binding site" evidence="16">
    <location>
        <position position="358"/>
    </location>
    <ligand>
        <name>ATP</name>
        <dbReference type="ChEBI" id="CHEBI:30616"/>
    </ligand>
</feature>
<dbReference type="EMBL" id="KF184719">
    <property type="protein sequence ID" value="AGT16631.1"/>
    <property type="molecule type" value="Genomic_DNA"/>
</dbReference>
<keyword evidence="14" id="KW-0675">Receptor</keyword>
<feature type="transmembrane region" description="Helical" evidence="18">
    <location>
        <begin position="254"/>
        <end position="277"/>
    </location>
</feature>
<protein>
    <recommendedName>
        <fullName evidence="20">Protein kinase domain-containing protein</fullName>
    </recommendedName>
</protein>
<keyword evidence="4" id="KW-1003">Cell membrane</keyword>
<dbReference type="CDD" id="cd14066">
    <property type="entry name" value="STKc_IRAK"/>
    <property type="match status" value="1"/>
</dbReference>
<evidence type="ECO:0000256" key="10">
    <source>
        <dbReference type="ARBA" id="ARBA00022777"/>
    </source>
</evidence>
<name>A0A059Q2Y2_9POAL</name>
<evidence type="ECO:0000256" key="3">
    <source>
        <dbReference type="ARBA" id="ARBA00010217"/>
    </source>
</evidence>
<feature type="region of interest" description="Disordered" evidence="17">
    <location>
        <begin position="617"/>
        <end position="710"/>
    </location>
</feature>
<feature type="compositionally biased region" description="Polar residues" evidence="17">
    <location>
        <begin position="667"/>
        <end position="687"/>
    </location>
</feature>
<evidence type="ECO:0000256" key="19">
    <source>
        <dbReference type="SAM" id="SignalP"/>
    </source>
</evidence>
<evidence type="ECO:0000256" key="11">
    <source>
        <dbReference type="ARBA" id="ARBA00022840"/>
    </source>
</evidence>
<evidence type="ECO:0000256" key="14">
    <source>
        <dbReference type="ARBA" id="ARBA00023170"/>
    </source>
</evidence>
<comment type="similarity">
    <text evidence="2">In the N-terminal section; belongs to the leguminous lectin family.</text>
</comment>
<dbReference type="InterPro" id="IPR001220">
    <property type="entry name" value="Legume_lectin_dom"/>
</dbReference>
<dbReference type="Gene3D" id="3.30.200.20">
    <property type="entry name" value="Phosphorylase Kinase, domain 1"/>
    <property type="match status" value="1"/>
</dbReference>
<dbReference type="GO" id="GO:0005524">
    <property type="term" value="F:ATP binding"/>
    <property type="evidence" value="ECO:0007669"/>
    <property type="project" value="UniProtKB-UniRule"/>
</dbReference>
<dbReference type="AlphaFoldDB" id="A0A059Q2Y2"/>
<feature type="chain" id="PRO_5001581968" description="Protein kinase domain-containing protein" evidence="19">
    <location>
        <begin position="26"/>
        <end position="710"/>
    </location>
</feature>
<dbReference type="InterPro" id="IPR011009">
    <property type="entry name" value="Kinase-like_dom_sf"/>
</dbReference>
<evidence type="ECO:0000256" key="6">
    <source>
        <dbReference type="ARBA" id="ARBA00022692"/>
    </source>
</evidence>
<keyword evidence="12 18" id="KW-1133">Transmembrane helix</keyword>
<dbReference type="GO" id="GO:0030246">
    <property type="term" value="F:carbohydrate binding"/>
    <property type="evidence" value="ECO:0007669"/>
    <property type="project" value="UniProtKB-KW"/>
</dbReference>
<proteinExistence type="inferred from homology"/>
<evidence type="ECO:0000256" key="12">
    <source>
        <dbReference type="ARBA" id="ARBA00022989"/>
    </source>
</evidence>
<evidence type="ECO:0000256" key="5">
    <source>
        <dbReference type="ARBA" id="ARBA00022679"/>
    </source>
</evidence>
<feature type="compositionally biased region" description="Polar residues" evidence="17">
    <location>
        <begin position="636"/>
        <end position="660"/>
    </location>
</feature>
<reference evidence="21" key="1">
    <citation type="submission" date="2013-05" db="EMBL/GenBank/DDBJ databases">
        <title>Building the sugarcane genome for biotechnology and identifying evolutionary trends.</title>
        <authorList>
            <person name="De Setta N."/>
            <person name="Monteiro-Vitorello C.B."/>
            <person name="Metcalfe C.J."/>
            <person name="Cruz G.M.Q."/>
            <person name="Del Bem L.E."/>
            <person name="Vicentini R."/>
            <person name="Nogueira F.T.S."/>
            <person name="Campos R.A."/>
            <person name="Nunes S.L."/>
            <person name="Turrini P.C.G."/>
            <person name="Vieira A.P."/>
            <person name="Cruz E.A.O."/>
            <person name="Correa T.C.S."/>
            <person name="Hotta C.T."/>
            <person name="de Mello-Varani A."/>
            <person name="Vautrin S."/>
            <person name="Trindade A.S."/>
            <person name="Vilela M.M."/>
            <person name="Horta C.L."/>
            <person name="Sato P.M."/>
            <person name="de Andrade R.F."/>
            <person name="Nishiyama M.Y."/>
            <person name="Cardoso-Silva C.B."/>
            <person name="Scortecci K.C."/>
            <person name="Garcia A.A.F."/>
            <person name="Carneiro M.S."/>
            <person name="Kim C."/>
            <person name="Paterson A.H."/>
            <person name="Berges H."/>
            <person name="D'Hont A."/>
            <person name="de-Souza A.P."/>
            <person name="Souza G.M."/>
            <person name="Vincentz M."/>
            <person name="Kitajima J.P."/>
            <person name="Van Sluys M.-A."/>
        </authorList>
    </citation>
    <scope>NUCLEOTIDE SEQUENCE</scope>
</reference>
<dbReference type="InterPro" id="IPR000719">
    <property type="entry name" value="Prot_kinase_dom"/>
</dbReference>
<evidence type="ECO:0000256" key="16">
    <source>
        <dbReference type="PROSITE-ProRule" id="PRU10141"/>
    </source>
</evidence>
<evidence type="ECO:0000256" key="15">
    <source>
        <dbReference type="ARBA" id="ARBA00023180"/>
    </source>
</evidence>
<keyword evidence="10" id="KW-0418">Kinase</keyword>
<dbReference type="CDD" id="cd06899">
    <property type="entry name" value="lectin_legume_LecRK_Arcelin_ConA"/>
    <property type="match status" value="1"/>
</dbReference>
<dbReference type="Pfam" id="PF00139">
    <property type="entry name" value="Lectin_legB"/>
    <property type="match status" value="1"/>
</dbReference>
<dbReference type="GO" id="GO:0005886">
    <property type="term" value="C:plasma membrane"/>
    <property type="evidence" value="ECO:0007669"/>
    <property type="project" value="UniProtKB-SubCell"/>
</dbReference>
<keyword evidence="6 18" id="KW-0812">Transmembrane</keyword>
<feature type="signal peptide" evidence="19">
    <location>
        <begin position="1"/>
        <end position="25"/>
    </location>
</feature>
<evidence type="ECO:0000256" key="4">
    <source>
        <dbReference type="ARBA" id="ARBA00022475"/>
    </source>
</evidence>
<keyword evidence="11 16" id="KW-0067">ATP-binding</keyword>
<evidence type="ECO:0000259" key="20">
    <source>
        <dbReference type="PROSITE" id="PS50011"/>
    </source>
</evidence>
<dbReference type="PROSITE" id="PS50011">
    <property type="entry name" value="PROTEIN_KINASE_DOM"/>
    <property type="match status" value="1"/>
</dbReference>
<dbReference type="InterPro" id="IPR013320">
    <property type="entry name" value="ConA-like_dom_sf"/>
</dbReference>